<feature type="domain" description="Carrier" evidence="5">
    <location>
        <begin position="639"/>
        <end position="717"/>
    </location>
</feature>
<dbReference type="SUPFAM" id="SSF56801">
    <property type="entry name" value="Acetyl-CoA synthetase-like"/>
    <property type="match status" value="1"/>
</dbReference>
<comment type="caution">
    <text evidence="6">The sequence shown here is derived from an EMBL/GenBank/DDBJ whole genome shotgun (WGS) entry which is preliminary data.</text>
</comment>
<evidence type="ECO:0000313" key="6">
    <source>
        <dbReference type="EMBL" id="MDM4017048.1"/>
    </source>
</evidence>
<proteinExistence type="inferred from homology"/>
<accession>A0ABT7PL38</accession>
<evidence type="ECO:0000256" key="2">
    <source>
        <dbReference type="ARBA" id="ARBA00022450"/>
    </source>
</evidence>
<keyword evidence="3" id="KW-0597">Phosphoprotein</keyword>
<dbReference type="RefSeq" id="WP_289164570.1">
    <property type="nucleotide sequence ID" value="NZ_JASZZN010000011.1"/>
</dbReference>
<organism evidence="6 7">
    <name type="scientific">Roseiconus lacunae</name>
    <dbReference type="NCBI Taxonomy" id="2605694"/>
    <lineage>
        <taxon>Bacteria</taxon>
        <taxon>Pseudomonadati</taxon>
        <taxon>Planctomycetota</taxon>
        <taxon>Planctomycetia</taxon>
        <taxon>Pirellulales</taxon>
        <taxon>Pirellulaceae</taxon>
        <taxon>Roseiconus</taxon>
    </lineage>
</organism>
<sequence>MDTKTLPECVRRMAESQGDRLAITFLTELSLAQQQPPDEVTYAELYERSLSVAAALRELTPQPESQSDAPVQPRAALLFPPGIDSVVAFLGTQLAGWIPVPSSFPRPHREIPRLNASAKDCQPSVLLSDQSSLETLAIDKLDESLRKVPHLAIDQLDVPVGRSQTAEVVSPHATSGDANALLQYTSGSTSAARGVVLKHRHVMSNLESIRRGFGLRFASDQPEADGSSAYEVGVFWLPFYHDMGLIGGILAPLYSGVHAVLMSPRSFLSRPIRWLQAISDYRATISGAPNFAYQLAVDRIPSGKANAIDLSCLRLAFCGAEPIQSRTLDDFAKQFAANGFRSSAFYPCYGLAEATLLVTGSQLDQAPTVLSLRRSDFQQNHIEPLTADQAVRISRRDRVELVSCGQSVWNTDLVIVDPDTSTRLPDRTVGEIWVRGGSIAEGYWSGGHGRFDATTADGQSGFCRSGDLGFLHDGNLYVTGRRKEMIVLRGRNLYPQDIEATVRQTLEQVFAGSDNVNASDLAMCRAAAFAVSGHRGEVLAIVAEVPRQVDQDHALADLSRQIRHHVIDVHDTDPHHIWLTRPATINVTTSGKTRRVDCRQAFLSGDILTRYRFDRSASGEQTPIAFPELPRNPRPNDQPELQQRIETWMAEWLVARAGIDPSEFTRQRPLSEFGLDSLSAVELSGETEDWTGVALSPDVATDNPSVASLSRFISEQYVANRGI</sequence>
<dbReference type="InterPro" id="IPR045851">
    <property type="entry name" value="AMP-bd_C_sf"/>
</dbReference>
<keyword evidence="4" id="KW-0436">Ligase</keyword>
<keyword evidence="2" id="KW-0596">Phosphopantetheine</keyword>
<dbReference type="InterPro" id="IPR020845">
    <property type="entry name" value="AMP-binding_CS"/>
</dbReference>
<comment type="similarity">
    <text evidence="1">Belongs to the ATP-dependent AMP-binding enzyme family.</text>
</comment>
<reference evidence="6 7" key="1">
    <citation type="submission" date="2023-06" db="EMBL/GenBank/DDBJ databases">
        <title>Roseiconus lacunae JC819 isolated from Gulf of Mannar region, Tamil Nadu.</title>
        <authorList>
            <person name="Pk S."/>
            <person name="Ch S."/>
            <person name="Ch V.R."/>
        </authorList>
    </citation>
    <scope>NUCLEOTIDE SEQUENCE [LARGE SCALE GENOMIC DNA]</scope>
    <source>
        <strain evidence="6 7">JC819</strain>
    </source>
</reference>
<dbReference type="InterPro" id="IPR009081">
    <property type="entry name" value="PP-bd_ACP"/>
</dbReference>
<dbReference type="Pfam" id="PF00501">
    <property type="entry name" value="AMP-binding"/>
    <property type="match status" value="1"/>
</dbReference>
<dbReference type="CDD" id="cd05931">
    <property type="entry name" value="FAAL"/>
    <property type="match status" value="1"/>
</dbReference>
<dbReference type="Gene3D" id="1.10.1200.10">
    <property type="entry name" value="ACP-like"/>
    <property type="match status" value="1"/>
</dbReference>
<dbReference type="InterPro" id="IPR000873">
    <property type="entry name" value="AMP-dep_synth/lig_dom"/>
</dbReference>
<name>A0ABT7PL38_9BACT</name>
<protein>
    <submittedName>
        <fullName evidence="6">AMP-binding protein</fullName>
    </submittedName>
</protein>
<dbReference type="SUPFAM" id="SSF47336">
    <property type="entry name" value="ACP-like"/>
    <property type="match status" value="1"/>
</dbReference>
<dbReference type="PANTHER" id="PTHR22754:SF32">
    <property type="entry name" value="DISCO-INTERACTING PROTEIN 2"/>
    <property type="match status" value="1"/>
</dbReference>
<evidence type="ECO:0000259" key="5">
    <source>
        <dbReference type="PROSITE" id="PS50075"/>
    </source>
</evidence>
<dbReference type="Gene3D" id="3.40.50.12780">
    <property type="entry name" value="N-terminal domain of ligase-like"/>
    <property type="match status" value="1"/>
</dbReference>
<dbReference type="PANTHER" id="PTHR22754">
    <property type="entry name" value="DISCO-INTERACTING PROTEIN 2 DIP2 -RELATED"/>
    <property type="match status" value="1"/>
</dbReference>
<dbReference type="InterPro" id="IPR042099">
    <property type="entry name" value="ANL_N_sf"/>
</dbReference>
<evidence type="ECO:0000313" key="7">
    <source>
        <dbReference type="Proteomes" id="UP001239462"/>
    </source>
</evidence>
<dbReference type="SMART" id="SM00823">
    <property type="entry name" value="PKS_PP"/>
    <property type="match status" value="1"/>
</dbReference>
<dbReference type="InterPro" id="IPR020806">
    <property type="entry name" value="PKS_PP-bd"/>
</dbReference>
<dbReference type="PROSITE" id="PS00455">
    <property type="entry name" value="AMP_BINDING"/>
    <property type="match status" value="1"/>
</dbReference>
<evidence type="ECO:0000256" key="1">
    <source>
        <dbReference type="ARBA" id="ARBA00006432"/>
    </source>
</evidence>
<dbReference type="Gene3D" id="3.30.300.30">
    <property type="match status" value="1"/>
</dbReference>
<dbReference type="Proteomes" id="UP001239462">
    <property type="component" value="Unassembled WGS sequence"/>
</dbReference>
<dbReference type="InterPro" id="IPR040097">
    <property type="entry name" value="FAAL/FAAC"/>
</dbReference>
<dbReference type="EMBL" id="JASZZN010000011">
    <property type="protein sequence ID" value="MDM4017048.1"/>
    <property type="molecule type" value="Genomic_DNA"/>
</dbReference>
<gene>
    <name evidence="6" type="ORF">QTN89_16485</name>
</gene>
<dbReference type="InterPro" id="IPR036736">
    <property type="entry name" value="ACP-like_sf"/>
</dbReference>
<dbReference type="PROSITE" id="PS50075">
    <property type="entry name" value="CARRIER"/>
    <property type="match status" value="1"/>
</dbReference>
<evidence type="ECO:0000256" key="3">
    <source>
        <dbReference type="ARBA" id="ARBA00022553"/>
    </source>
</evidence>
<evidence type="ECO:0000256" key="4">
    <source>
        <dbReference type="ARBA" id="ARBA00022598"/>
    </source>
</evidence>
<dbReference type="Pfam" id="PF00550">
    <property type="entry name" value="PP-binding"/>
    <property type="match status" value="1"/>
</dbReference>
<keyword evidence="7" id="KW-1185">Reference proteome</keyword>